<reference evidence="1" key="2">
    <citation type="submission" date="2022-01" db="EMBL/GenBank/DDBJ databases">
        <authorList>
            <person name="Yamashiro T."/>
            <person name="Shiraishi A."/>
            <person name="Satake H."/>
            <person name="Nakayama K."/>
        </authorList>
    </citation>
    <scope>NUCLEOTIDE SEQUENCE</scope>
</reference>
<proteinExistence type="predicted"/>
<keyword evidence="2" id="KW-1185">Reference proteome</keyword>
<evidence type="ECO:0000313" key="2">
    <source>
        <dbReference type="Proteomes" id="UP001151760"/>
    </source>
</evidence>
<comment type="caution">
    <text evidence="1">The sequence shown here is derived from an EMBL/GenBank/DDBJ whole genome shotgun (WGS) entry which is preliminary data.</text>
</comment>
<evidence type="ECO:0000313" key="1">
    <source>
        <dbReference type="EMBL" id="GJS53290.1"/>
    </source>
</evidence>
<organism evidence="1 2">
    <name type="scientific">Tanacetum coccineum</name>
    <dbReference type="NCBI Taxonomy" id="301880"/>
    <lineage>
        <taxon>Eukaryota</taxon>
        <taxon>Viridiplantae</taxon>
        <taxon>Streptophyta</taxon>
        <taxon>Embryophyta</taxon>
        <taxon>Tracheophyta</taxon>
        <taxon>Spermatophyta</taxon>
        <taxon>Magnoliopsida</taxon>
        <taxon>eudicotyledons</taxon>
        <taxon>Gunneridae</taxon>
        <taxon>Pentapetalae</taxon>
        <taxon>asterids</taxon>
        <taxon>campanulids</taxon>
        <taxon>Asterales</taxon>
        <taxon>Asteraceae</taxon>
        <taxon>Asteroideae</taxon>
        <taxon>Anthemideae</taxon>
        <taxon>Anthemidinae</taxon>
        <taxon>Tanacetum</taxon>
    </lineage>
</organism>
<dbReference type="SUPFAM" id="SSF56112">
    <property type="entry name" value="Protein kinase-like (PK-like)"/>
    <property type="match status" value="1"/>
</dbReference>
<name>A0ABQ4WK61_9ASTR</name>
<dbReference type="EMBL" id="BQNB010008715">
    <property type="protein sequence ID" value="GJS53290.1"/>
    <property type="molecule type" value="Genomic_DNA"/>
</dbReference>
<gene>
    <name evidence="1" type="ORF">Tco_0626652</name>
</gene>
<dbReference type="Proteomes" id="UP001151760">
    <property type="component" value="Unassembled WGS sequence"/>
</dbReference>
<accession>A0ABQ4WK61</accession>
<reference evidence="1" key="1">
    <citation type="journal article" date="2022" name="Int. J. Mol. Sci.">
        <title>Draft Genome of Tanacetum Coccineum: Genomic Comparison of Closely Related Tanacetum-Family Plants.</title>
        <authorList>
            <person name="Yamashiro T."/>
            <person name="Shiraishi A."/>
            <person name="Nakayama K."/>
            <person name="Satake H."/>
        </authorList>
    </citation>
    <scope>NUCLEOTIDE SEQUENCE</scope>
</reference>
<dbReference type="InterPro" id="IPR011009">
    <property type="entry name" value="Kinase-like_dom_sf"/>
</dbReference>
<dbReference type="Gene3D" id="1.10.510.10">
    <property type="entry name" value="Transferase(Phosphotransferase) domain 1"/>
    <property type="match status" value="1"/>
</dbReference>
<sequence length="217" mass="24716">MKKVWIIMISGLQKKLKKQWMMNPKRFLFYEFEDGKKSKKVLEYILSISIAGKREVETFKREDDSFGDGTHKSCIIYDLYMKLEYLLCSWDPSKRPTAMEALQHPFFQSCYYIPPSLGSKAPTPRMSPSGMFMVLDNSYIPAEPTIHDSVLVIVYAVGLNGMRAIEHNCTTGYSVFLPNVKQTNNVISSAKVRAFVSADTVGTLHAMLQRYQLGDVC</sequence>
<protein>
    <submittedName>
        <fullName evidence="1">Cyclin-dependent kinase F-4-like protein isoform X1</fullName>
    </submittedName>
</protein>